<dbReference type="RefSeq" id="WP_094355992.1">
    <property type="nucleotide sequence ID" value="NZ_NMVK01000005.1"/>
</dbReference>
<dbReference type="AlphaFoldDB" id="A0A255GD87"/>
<evidence type="ECO:0000256" key="5">
    <source>
        <dbReference type="ARBA" id="ARBA00022692"/>
    </source>
</evidence>
<evidence type="ECO:0000313" key="11">
    <source>
        <dbReference type="Proteomes" id="UP000215896"/>
    </source>
</evidence>
<keyword evidence="11" id="KW-1185">Reference proteome</keyword>
<gene>
    <name evidence="10" type="ORF">CGZ94_11285</name>
</gene>
<proteinExistence type="inferred from homology"/>
<comment type="caution">
    <text evidence="10">The sequence shown here is derived from an EMBL/GenBank/DDBJ whole genome shotgun (WGS) entry which is preliminary data.</text>
</comment>
<evidence type="ECO:0000256" key="6">
    <source>
        <dbReference type="ARBA" id="ARBA00022989"/>
    </source>
</evidence>
<dbReference type="PANTHER" id="PTHR34702:SF1">
    <property type="entry name" value="NA(+)_H(+) ANTIPORTER SUBUNIT F"/>
    <property type="match status" value="1"/>
</dbReference>
<keyword evidence="3" id="KW-0813">Transport</keyword>
<feature type="transmembrane region" description="Helical" evidence="9">
    <location>
        <begin position="12"/>
        <end position="32"/>
    </location>
</feature>
<keyword evidence="4" id="KW-1003">Cell membrane</keyword>
<comment type="subcellular location">
    <subcellularLocation>
        <location evidence="1">Cell membrane</location>
        <topology evidence="1">Multi-pass membrane protein</topology>
    </subcellularLocation>
</comment>
<evidence type="ECO:0000256" key="4">
    <source>
        <dbReference type="ARBA" id="ARBA00022475"/>
    </source>
</evidence>
<evidence type="ECO:0000256" key="2">
    <source>
        <dbReference type="ARBA" id="ARBA00009212"/>
    </source>
</evidence>
<sequence>MIEFVDQAQVIVGWIVGVLLFTSAVLTVIRIIRGPSVLNRTLATDVLVTTLICAVAAEATLARHETTLPIIVTLALVAFVGSVSVARFVARDTDRSEDPGGRSTGDRSEEGSTER</sequence>
<dbReference type="OrthoDB" id="3733837at2"/>
<dbReference type="Pfam" id="PF04066">
    <property type="entry name" value="MrpF_PhaF"/>
    <property type="match status" value="1"/>
</dbReference>
<evidence type="ECO:0000256" key="1">
    <source>
        <dbReference type="ARBA" id="ARBA00004651"/>
    </source>
</evidence>
<keyword evidence="5 9" id="KW-0812">Transmembrane</keyword>
<organism evidence="10 11">
    <name type="scientific">Enemella evansiae</name>
    <dbReference type="NCBI Taxonomy" id="2016499"/>
    <lineage>
        <taxon>Bacteria</taxon>
        <taxon>Bacillati</taxon>
        <taxon>Actinomycetota</taxon>
        <taxon>Actinomycetes</taxon>
        <taxon>Propionibacteriales</taxon>
        <taxon>Propionibacteriaceae</taxon>
        <taxon>Enemella</taxon>
    </lineage>
</organism>
<dbReference type="GO" id="GO:0015385">
    <property type="term" value="F:sodium:proton antiporter activity"/>
    <property type="evidence" value="ECO:0007669"/>
    <property type="project" value="TreeGrafter"/>
</dbReference>
<reference evidence="10 11" key="1">
    <citation type="submission" date="2017-07" db="EMBL/GenBank/DDBJ databases">
        <title>Draft whole genome sequences of clinical Proprionibacteriaceae strains.</title>
        <authorList>
            <person name="Bernier A.-M."/>
            <person name="Bernard K."/>
            <person name="Domingo M.-C."/>
        </authorList>
    </citation>
    <scope>NUCLEOTIDE SEQUENCE [LARGE SCALE GENOMIC DNA]</scope>
    <source>
        <strain evidence="10 11">NML 030167</strain>
    </source>
</reference>
<evidence type="ECO:0000256" key="7">
    <source>
        <dbReference type="ARBA" id="ARBA00023136"/>
    </source>
</evidence>
<keyword evidence="6 9" id="KW-1133">Transmembrane helix</keyword>
<comment type="similarity">
    <text evidence="2">Belongs to the CPA3 antiporters (TC 2.A.63) subunit F family.</text>
</comment>
<evidence type="ECO:0000256" key="9">
    <source>
        <dbReference type="SAM" id="Phobius"/>
    </source>
</evidence>
<evidence type="ECO:0000256" key="8">
    <source>
        <dbReference type="SAM" id="MobiDB-lite"/>
    </source>
</evidence>
<accession>A0A4R6LQ85</accession>
<feature type="transmembrane region" description="Helical" evidence="9">
    <location>
        <begin position="68"/>
        <end position="90"/>
    </location>
</feature>
<evidence type="ECO:0000313" key="10">
    <source>
        <dbReference type="EMBL" id="OYO13541.1"/>
    </source>
</evidence>
<keyword evidence="7 9" id="KW-0472">Membrane</keyword>
<protein>
    <submittedName>
        <fullName evidence="10">Sodium:proton antiporter</fullName>
    </submittedName>
</protein>
<name>A0A255GD87_9ACTN</name>
<dbReference type="PANTHER" id="PTHR34702">
    <property type="entry name" value="NA(+)/H(+) ANTIPORTER SUBUNIT F1"/>
    <property type="match status" value="1"/>
</dbReference>
<dbReference type="EMBL" id="NMVO01000013">
    <property type="protein sequence ID" value="OYO13541.1"/>
    <property type="molecule type" value="Genomic_DNA"/>
</dbReference>
<dbReference type="GO" id="GO:0005886">
    <property type="term" value="C:plasma membrane"/>
    <property type="evidence" value="ECO:0007669"/>
    <property type="project" value="UniProtKB-SubCell"/>
</dbReference>
<feature type="region of interest" description="Disordered" evidence="8">
    <location>
        <begin position="93"/>
        <end position="115"/>
    </location>
</feature>
<feature type="transmembrane region" description="Helical" evidence="9">
    <location>
        <begin position="44"/>
        <end position="62"/>
    </location>
</feature>
<evidence type="ECO:0000256" key="3">
    <source>
        <dbReference type="ARBA" id="ARBA00022448"/>
    </source>
</evidence>
<accession>A0A255GD87</accession>
<dbReference type="Proteomes" id="UP000215896">
    <property type="component" value="Unassembled WGS sequence"/>
</dbReference>
<dbReference type="InterPro" id="IPR007208">
    <property type="entry name" value="MrpF/PhaF-like"/>
</dbReference>